<gene>
    <name evidence="7" type="ORF">JMJ56_01305</name>
</gene>
<dbReference type="Gene3D" id="2.30.30.910">
    <property type="match status" value="1"/>
</dbReference>
<keyword evidence="8" id="KW-1185">Reference proteome</keyword>
<keyword evidence="7" id="KW-0282">Flagellum</keyword>
<dbReference type="RefSeq" id="WP_202829800.1">
    <property type="nucleotide sequence ID" value="NZ_JAETWB010000001.1"/>
</dbReference>
<feature type="domain" description="FlgD/Vpr Ig-like" evidence="6">
    <location>
        <begin position="103"/>
        <end position="175"/>
    </location>
</feature>
<organism evidence="7 8">
    <name type="scientific">Belnapia arida</name>
    <dbReference type="NCBI Taxonomy" id="2804533"/>
    <lineage>
        <taxon>Bacteria</taxon>
        <taxon>Pseudomonadati</taxon>
        <taxon>Pseudomonadota</taxon>
        <taxon>Alphaproteobacteria</taxon>
        <taxon>Acetobacterales</taxon>
        <taxon>Roseomonadaceae</taxon>
        <taxon>Belnapia</taxon>
    </lineage>
</organism>
<dbReference type="Gene3D" id="2.60.40.4070">
    <property type="match status" value="1"/>
</dbReference>
<keyword evidence="7" id="KW-0969">Cilium</keyword>
<evidence type="ECO:0000313" key="8">
    <source>
        <dbReference type="Proteomes" id="UP000660885"/>
    </source>
</evidence>
<keyword evidence="3 5" id="KW-1005">Bacterial flagellum biogenesis</keyword>
<evidence type="ECO:0000256" key="1">
    <source>
        <dbReference type="ARBA" id="ARBA00010577"/>
    </source>
</evidence>
<dbReference type="Proteomes" id="UP000660885">
    <property type="component" value="Unassembled WGS sequence"/>
</dbReference>
<comment type="caution">
    <text evidence="7">The sequence shown here is derived from an EMBL/GenBank/DDBJ whole genome shotgun (WGS) entry which is preliminary data.</text>
</comment>
<evidence type="ECO:0000259" key="6">
    <source>
        <dbReference type="Pfam" id="PF13860"/>
    </source>
</evidence>
<comment type="function">
    <text evidence="4 5">Required for flagellar hook formation. May act as a scaffolding protein.</text>
</comment>
<keyword evidence="7" id="KW-0966">Cell projection</keyword>
<reference evidence="7 8" key="1">
    <citation type="submission" date="2021-01" db="EMBL/GenBank/DDBJ databases">
        <title>Belnapia mucosa sp. nov. and Belnapia arida sp. nov., isolated from the Tabernas Desert (Almeria, Spain).</title>
        <authorList>
            <person name="Molina-Menor E."/>
            <person name="Vidal-Verdu A."/>
            <person name="Calonge A."/>
            <person name="Satari L."/>
            <person name="Pereto J."/>
            <person name="Porcar M."/>
        </authorList>
    </citation>
    <scope>NUCLEOTIDE SEQUENCE [LARGE SCALE GENOMIC DNA]</scope>
    <source>
        <strain evidence="7 8">T18</strain>
    </source>
</reference>
<evidence type="ECO:0000256" key="5">
    <source>
        <dbReference type="RuleBase" id="RU362076"/>
    </source>
</evidence>
<evidence type="ECO:0000256" key="4">
    <source>
        <dbReference type="ARBA" id="ARBA00024746"/>
    </source>
</evidence>
<evidence type="ECO:0000256" key="2">
    <source>
        <dbReference type="ARBA" id="ARBA00016013"/>
    </source>
</evidence>
<evidence type="ECO:0000313" key="7">
    <source>
        <dbReference type="EMBL" id="MBL6076621.1"/>
    </source>
</evidence>
<sequence>MSGTIQGTTGAGGSAAAAGGKAKTGLAGDFNTFLTLLTTQLQNQDPTKAMDTNEMTNQLVSFAGVEQQIAMNANLTRLIGLQQGAQLTAAAPLIGERVEVESDRLSLQDGSATLRLPTAGPVQQAVIRVLDSAGRILREDTVKLGSAAQDWRWDGRTKAGQRLPDGAYGFAVAGLDAQGAAQTVAATVVGTATAARRPSGGDVQLQLGAVSVGFDAMRGIANP</sequence>
<dbReference type="InterPro" id="IPR025965">
    <property type="entry name" value="FlgD/Vpr_Ig-like"/>
</dbReference>
<comment type="similarity">
    <text evidence="1 5">Belongs to the FlgD family.</text>
</comment>
<dbReference type="EMBL" id="JAETWB010000001">
    <property type="protein sequence ID" value="MBL6076621.1"/>
    <property type="molecule type" value="Genomic_DNA"/>
</dbReference>
<dbReference type="Pfam" id="PF03963">
    <property type="entry name" value="FlgD"/>
    <property type="match status" value="1"/>
</dbReference>
<proteinExistence type="inferred from homology"/>
<dbReference type="InterPro" id="IPR005648">
    <property type="entry name" value="FlgD"/>
</dbReference>
<evidence type="ECO:0000256" key="3">
    <source>
        <dbReference type="ARBA" id="ARBA00022795"/>
    </source>
</evidence>
<name>A0ABS1TVZ7_9PROT</name>
<dbReference type="Pfam" id="PF13860">
    <property type="entry name" value="FlgD_ig"/>
    <property type="match status" value="1"/>
</dbReference>
<accession>A0ABS1TVZ7</accession>
<protein>
    <recommendedName>
        <fullName evidence="2 5">Basal-body rod modification protein FlgD</fullName>
    </recommendedName>
</protein>